<organism evidence="2 3">
    <name type="scientific">Gossypium aridum</name>
    <name type="common">American cotton</name>
    <name type="synonym">Erioxylum aridum</name>
    <dbReference type="NCBI Taxonomy" id="34290"/>
    <lineage>
        <taxon>Eukaryota</taxon>
        <taxon>Viridiplantae</taxon>
        <taxon>Streptophyta</taxon>
        <taxon>Embryophyta</taxon>
        <taxon>Tracheophyta</taxon>
        <taxon>Spermatophyta</taxon>
        <taxon>Magnoliopsida</taxon>
        <taxon>eudicotyledons</taxon>
        <taxon>Gunneridae</taxon>
        <taxon>Pentapetalae</taxon>
        <taxon>rosids</taxon>
        <taxon>malvids</taxon>
        <taxon>Malvales</taxon>
        <taxon>Malvaceae</taxon>
        <taxon>Malvoideae</taxon>
        <taxon>Gossypium</taxon>
    </lineage>
</organism>
<dbReference type="Proteomes" id="UP000593577">
    <property type="component" value="Unassembled WGS sequence"/>
</dbReference>
<evidence type="ECO:0000313" key="3">
    <source>
        <dbReference type="Proteomes" id="UP000593577"/>
    </source>
</evidence>
<name>A0A7J8WSU9_GOSAI</name>
<evidence type="ECO:0000313" key="2">
    <source>
        <dbReference type="EMBL" id="MBA0678013.1"/>
    </source>
</evidence>
<dbReference type="AlphaFoldDB" id="A0A7J8WSU9"/>
<sequence length="28" mass="2766">MAINHGVGGSNPSSPTTGPKGKDLSLWG</sequence>
<comment type="caution">
    <text evidence="2">The sequence shown here is derived from an EMBL/GenBank/DDBJ whole genome shotgun (WGS) entry which is preliminary data.</text>
</comment>
<feature type="region of interest" description="Disordered" evidence="1">
    <location>
        <begin position="1"/>
        <end position="28"/>
    </location>
</feature>
<dbReference type="EMBL" id="JABFAA010000003">
    <property type="protein sequence ID" value="MBA0678013.1"/>
    <property type="molecule type" value="Genomic_DNA"/>
</dbReference>
<keyword evidence="3" id="KW-1185">Reference proteome</keyword>
<protein>
    <submittedName>
        <fullName evidence="2">Uncharacterized protein</fullName>
    </submittedName>
</protein>
<proteinExistence type="predicted"/>
<reference evidence="2 3" key="1">
    <citation type="journal article" date="2019" name="Genome Biol. Evol.">
        <title>Insights into the evolution of the New World diploid cottons (Gossypium, subgenus Houzingenia) based on genome sequencing.</title>
        <authorList>
            <person name="Grover C.E."/>
            <person name="Arick M.A. 2nd"/>
            <person name="Thrash A."/>
            <person name="Conover J.L."/>
            <person name="Sanders W.S."/>
            <person name="Peterson D.G."/>
            <person name="Frelichowski J.E."/>
            <person name="Scheffler J.A."/>
            <person name="Scheffler B.E."/>
            <person name="Wendel J.F."/>
        </authorList>
    </citation>
    <scope>NUCLEOTIDE SEQUENCE [LARGE SCALE GENOMIC DNA]</scope>
    <source>
        <strain evidence="2">185</strain>
        <tissue evidence="2">Leaf</tissue>
    </source>
</reference>
<evidence type="ECO:0000256" key="1">
    <source>
        <dbReference type="SAM" id="MobiDB-lite"/>
    </source>
</evidence>
<accession>A0A7J8WSU9</accession>
<gene>
    <name evidence="2" type="ORF">Goari_019380</name>
</gene>